<accession>A0ABT8EQB3</accession>
<evidence type="ECO:0000313" key="4">
    <source>
        <dbReference type="EMBL" id="MDN4160328.1"/>
    </source>
</evidence>
<feature type="signal peptide" evidence="2">
    <location>
        <begin position="1"/>
        <end position="29"/>
    </location>
</feature>
<dbReference type="Proteomes" id="UP001168537">
    <property type="component" value="Unassembled WGS sequence"/>
</dbReference>
<dbReference type="EMBL" id="JAUHJR010000001">
    <property type="protein sequence ID" value="MDN4160328.1"/>
    <property type="molecule type" value="Genomic_DNA"/>
</dbReference>
<feature type="domain" description="Peptidase M15C" evidence="3">
    <location>
        <begin position="386"/>
        <end position="459"/>
    </location>
</feature>
<feature type="region of interest" description="Disordered" evidence="1">
    <location>
        <begin position="231"/>
        <end position="257"/>
    </location>
</feature>
<organism evidence="4 5">
    <name type="scientific">Nocardioides abyssi</name>
    <dbReference type="NCBI Taxonomy" id="3058370"/>
    <lineage>
        <taxon>Bacteria</taxon>
        <taxon>Bacillati</taxon>
        <taxon>Actinomycetota</taxon>
        <taxon>Actinomycetes</taxon>
        <taxon>Propionibacteriales</taxon>
        <taxon>Nocardioidaceae</taxon>
        <taxon>Nocardioides</taxon>
    </lineage>
</organism>
<keyword evidence="2" id="KW-0732">Signal</keyword>
<dbReference type="SUPFAM" id="SSF55166">
    <property type="entry name" value="Hedgehog/DD-peptidase"/>
    <property type="match status" value="1"/>
</dbReference>
<evidence type="ECO:0000313" key="5">
    <source>
        <dbReference type="Proteomes" id="UP001168537"/>
    </source>
</evidence>
<feature type="compositionally biased region" description="Pro residues" evidence="1">
    <location>
        <begin position="244"/>
        <end position="257"/>
    </location>
</feature>
<gene>
    <name evidence="4" type="ORF">QWY29_03090</name>
</gene>
<reference evidence="4" key="1">
    <citation type="submission" date="2023-06" db="EMBL/GenBank/DDBJ databases">
        <title>Draft genome sequence of Nocardioides sp. SOB72.</title>
        <authorList>
            <person name="Zhang G."/>
        </authorList>
    </citation>
    <scope>NUCLEOTIDE SEQUENCE</scope>
    <source>
        <strain evidence="4">SOB72</strain>
    </source>
</reference>
<evidence type="ECO:0000256" key="2">
    <source>
        <dbReference type="SAM" id="SignalP"/>
    </source>
</evidence>
<dbReference type="InterPro" id="IPR039561">
    <property type="entry name" value="Peptidase_M15C"/>
</dbReference>
<comment type="caution">
    <text evidence="4">The sequence shown here is derived from an EMBL/GenBank/DDBJ whole genome shotgun (WGS) entry which is preliminary data.</text>
</comment>
<evidence type="ECO:0000256" key="1">
    <source>
        <dbReference type="SAM" id="MobiDB-lite"/>
    </source>
</evidence>
<feature type="chain" id="PRO_5046863535" evidence="2">
    <location>
        <begin position="30"/>
        <end position="482"/>
    </location>
</feature>
<name>A0ABT8EQB3_9ACTN</name>
<sequence length="482" mass="51731">MLLGRCTTLLLTFVAGLALLVGLVPAAGADPGGPGDPGDPGEPALVATTLTLAAPARYADRPTDLVATLAAADGTPVVGAPVTLERRQGGVWTPLAAAVTDATGRVAAEPVLARRPADNVFRAAYAGDATYAPATSGPVAVPLVKRTSQVRVRGPQRVVDERRVPVRVLWRTGDGRPVAGRVELFRKPRGGSWTLARRLRTDEQGRAELVVRPRVDTAWKAVATGTPWAGRATSGVHRVDNVPPGEPVVLPPGAPRPRVTLPPQPRATGAGPQLRVTRIPDGVWRSMVGRSWRPGCPVGRAGLRLVRVNYWGYDGYRHRGEVVAAASAAGAIGRALAAMHERRFPIRAMYRVDRFGWSGRLQGADDYRSMAAGNTSAFNCRWVVGRPGVRSPHSYGRSLDVNPWENPYRASHGWTPNSWWVARSHPRVAWRSGSHPVVRLMAAHGLRWTYGLSDIHHFDARGSSGRTVPAPVARACGEQVCH</sequence>
<proteinExistence type="predicted"/>
<dbReference type="RefSeq" id="WP_300959192.1">
    <property type="nucleotide sequence ID" value="NZ_JAUHJR010000001.1"/>
</dbReference>
<dbReference type="Gene3D" id="3.30.1380.10">
    <property type="match status" value="1"/>
</dbReference>
<keyword evidence="5" id="KW-1185">Reference proteome</keyword>
<protein>
    <submittedName>
        <fullName evidence="4">M15 family metallopeptidase</fullName>
    </submittedName>
</protein>
<evidence type="ECO:0000259" key="3">
    <source>
        <dbReference type="Pfam" id="PF13539"/>
    </source>
</evidence>
<dbReference type="Pfam" id="PF13539">
    <property type="entry name" value="Peptidase_M15_4"/>
    <property type="match status" value="1"/>
</dbReference>
<dbReference type="InterPro" id="IPR009045">
    <property type="entry name" value="Zn_M74/Hedgehog-like"/>
</dbReference>